<dbReference type="STRING" id="1276920.ADIAG_01107"/>
<name>M7MRT0_9MICC</name>
<evidence type="ECO:0000256" key="4">
    <source>
        <dbReference type="ARBA" id="ARBA00022679"/>
    </source>
</evidence>
<evidence type="ECO:0000256" key="6">
    <source>
        <dbReference type="ARBA" id="ARBA00047942"/>
    </source>
</evidence>
<dbReference type="PANTHER" id="PTHR33841">
    <property type="entry name" value="DNA METHYLTRANSFERASE YEEA-RELATED"/>
    <property type="match status" value="1"/>
</dbReference>
<proteinExistence type="inferred from homology"/>
<gene>
    <name evidence="8" type="ORF">ADIAG_01107</name>
</gene>
<evidence type="ECO:0000256" key="5">
    <source>
        <dbReference type="ARBA" id="ARBA00022691"/>
    </source>
</evidence>
<keyword evidence="9" id="KW-1185">Reference proteome</keyword>
<keyword evidence="3" id="KW-0489">Methyltransferase</keyword>
<evidence type="ECO:0000313" key="8">
    <source>
        <dbReference type="EMBL" id="EMQ99117.1"/>
    </source>
</evidence>
<dbReference type="REBASE" id="66181">
    <property type="entry name" value="AgaLzLyORF1107P"/>
</dbReference>
<evidence type="ECO:0000256" key="3">
    <source>
        <dbReference type="ARBA" id="ARBA00022603"/>
    </source>
</evidence>
<reference evidence="8 9" key="1">
    <citation type="journal article" date="2013" name="Genome Announc.">
        <title>Draft Genome Sequence of Arthrobacter gangotriensis Strain Lz1yT, Isolated from a Penguin Rookery Soil Sample Collected in Antarctica, near the Indian Station Dakshin Gangotri.</title>
        <authorList>
            <person name="Shivaji S."/>
            <person name="Ara S."/>
            <person name="Bandi S."/>
            <person name="Singh A."/>
            <person name="Kumar Pinnaka A."/>
        </authorList>
    </citation>
    <scope>NUCLEOTIDE SEQUENCE [LARGE SCALE GENOMIC DNA]</scope>
    <source>
        <strain evidence="8 9">Lz1y</strain>
    </source>
</reference>
<dbReference type="Gene3D" id="3.40.50.150">
    <property type="entry name" value="Vaccinia Virus protein VP39"/>
    <property type="match status" value="1"/>
</dbReference>
<dbReference type="InterPro" id="IPR011639">
    <property type="entry name" value="MethylTrfase_TaqI-like_dom"/>
</dbReference>
<dbReference type="GO" id="GO:0009007">
    <property type="term" value="F:site-specific DNA-methyltransferase (adenine-specific) activity"/>
    <property type="evidence" value="ECO:0007669"/>
    <property type="project" value="UniProtKB-EC"/>
</dbReference>
<dbReference type="InterPro" id="IPR002052">
    <property type="entry name" value="DNA_methylase_N6_adenine_CS"/>
</dbReference>
<dbReference type="GO" id="GO:0004519">
    <property type="term" value="F:endonuclease activity"/>
    <property type="evidence" value="ECO:0007669"/>
    <property type="project" value="UniProtKB-KW"/>
</dbReference>
<dbReference type="GO" id="GO:0032259">
    <property type="term" value="P:methylation"/>
    <property type="evidence" value="ECO:0007669"/>
    <property type="project" value="UniProtKB-KW"/>
</dbReference>
<protein>
    <recommendedName>
        <fullName evidence="2">site-specific DNA-methyltransferase (adenine-specific)</fullName>
        <ecNumber evidence="2">2.1.1.72</ecNumber>
    </recommendedName>
</protein>
<keyword evidence="8" id="KW-0540">Nuclease</keyword>
<comment type="catalytic activity">
    <reaction evidence="6">
        <text>a 2'-deoxyadenosine in DNA + S-adenosyl-L-methionine = an N(6)-methyl-2'-deoxyadenosine in DNA + S-adenosyl-L-homocysteine + H(+)</text>
        <dbReference type="Rhea" id="RHEA:15197"/>
        <dbReference type="Rhea" id="RHEA-COMP:12418"/>
        <dbReference type="Rhea" id="RHEA-COMP:12419"/>
        <dbReference type="ChEBI" id="CHEBI:15378"/>
        <dbReference type="ChEBI" id="CHEBI:57856"/>
        <dbReference type="ChEBI" id="CHEBI:59789"/>
        <dbReference type="ChEBI" id="CHEBI:90615"/>
        <dbReference type="ChEBI" id="CHEBI:90616"/>
        <dbReference type="EC" id="2.1.1.72"/>
    </reaction>
</comment>
<feature type="domain" description="Type II methyltransferase M.TaqI-like" evidence="7">
    <location>
        <begin position="102"/>
        <end position="301"/>
    </location>
</feature>
<keyword evidence="8" id="KW-0378">Hydrolase</keyword>
<dbReference type="PROSITE" id="PS00092">
    <property type="entry name" value="N6_MTASE"/>
    <property type="match status" value="1"/>
</dbReference>
<keyword evidence="4" id="KW-0808">Transferase</keyword>
<dbReference type="Proteomes" id="UP000012015">
    <property type="component" value="Unassembled WGS sequence"/>
</dbReference>
<dbReference type="EC" id="2.1.1.72" evidence="2"/>
<evidence type="ECO:0000259" key="7">
    <source>
        <dbReference type="Pfam" id="PF07669"/>
    </source>
</evidence>
<dbReference type="RefSeq" id="WP_007270305.1">
    <property type="nucleotide sequence ID" value="NZ_AOCK01000003.1"/>
</dbReference>
<dbReference type="AlphaFoldDB" id="M7MRT0"/>
<dbReference type="PRINTS" id="PR00507">
    <property type="entry name" value="N12N6MTFRASE"/>
</dbReference>
<dbReference type="EMBL" id="AOCK01000003">
    <property type="protein sequence ID" value="EMQ99117.1"/>
    <property type="molecule type" value="Genomic_DNA"/>
</dbReference>
<comment type="similarity">
    <text evidence="1">Belongs to the N(4)/N(6)-methyltransferase family.</text>
</comment>
<accession>M7MRT0</accession>
<dbReference type="SUPFAM" id="SSF53335">
    <property type="entry name" value="S-adenosyl-L-methionine-dependent methyltransferases"/>
    <property type="match status" value="1"/>
</dbReference>
<comment type="caution">
    <text evidence="8">The sequence shown here is derived from an EMBL/GenBank/DDBJ whole genome shotgun (WGS) entry which is preliminary data.</text>
</comment>
<keyword evidence="5" id="KW-0949">S-adenosyl-L-methionine</keyword>
<evidence type="ECO:0000256" key="2">
    <source>
        <dbReference type="ARBA" id="ARBA00011900"/>
    </source>
</evidence>
<dbReference type="PANTHER" id="PTHR33841:SF5">
    <property type="entry name" value="DNA METHYLASE (MODIFICATION METHYLASE) (METHYLTRANSFERASE)-RELATED"/>
    <property type="match status" value="1"/>
</dbReference>
<sequence length="554" mass="62176">MTAHANFSLRGRNPDVLSCIANLSNDEVFTPPEFANLMLDNLTQAWAEAHDGENIWSNPAVRFLDPFTKSGVFLREITSRLTEGLTEMMPDLQSRVDHILTKQVFGIAITRLTSLMARRSVYCSKVANGSRSITAAFDNANGNVWFERLEHTWEGGTEWVHTADPGGRPIKKFTNGRCKFCGASQLVTDRGAELETHAYAFIHTHDIKARLSELFGEDMQFDVIIGNPPYQIKGGGGGSNDSPIYNLFVKQAIHLQPRFLSMVIQSRWMAGGRGLSEFRAEFLADSHIRTLVDYENAKDAFPTVGIGGGICYFLWDRDNPGLCESVYHRNDVSIGPYPRRLDEFDVFVRDKRAVDILHKVLALGESSFEKLVSGDTPFGLATNFKEYHRDASPKSDQILLYANLGTTRVRGAIDRNVIRKNTHLIDAWKLFLPVAGSGRERERSGVDVVLSPPIVGEPQSACTQTYLVAGPLSSKNEAQSIDSYLRTRLIRFLISLRKPAQHVFRGMYRWVPQQPWDRTWTDAALYEKYGITEDEVAFIESMIRPMNATTTAAD</sequence>
<keyword evidence="8" id="KW-0255">Endonuclease</keyword>
<organism evidence="8 9">
    <name type="scientific">Paeniglutamicibacter gangotriensis Lz1y</name>
    <dbReference type="NCBI Taxonomy" id="1276920"/>
    <lineage>
        <taxon>Bacteria</taxon>
        <taxon>Bacillati</taxon>
        <taxon>Actinomycetota</taxon>
        <taxon>Actinomycetes</taxon>
        <taxon>Micrococcales</taxon>
        <taxon>Micrococcaceae</taxon>
        <taxon>Paeniglutamicibacter</taxon>
    </lineage>
</organism>
<dbReference type="GO" id="GO:0003676">
    <property type="term" value="F:nucleic acid binding"/>
    <property type="evidence" value="ECO:0007669"/>
    <property type="project" value="InterPro"/>
</dbReference>
<dbReference type="PATRIC" id="fig|1276920.7.peg.1102"/>
<dbReference type="Pfam" id="PF07669">
    <property type="entry name" value="Eco57I"/>
    <property type="match status" value="1"/>
</dbReference>
<evidence type="ECO:0000313" key="9">
    <source>
        <dbReference type="Proteomes" id="UP000012015"/>
    </source>
</evidence>
<evidence type="ECO:0000256" key="1">
    <source>
        <dbReference type="ARBA" id="ARBA00006594"/>
    </source>
</evidence>
<dbReference type="eggNOG" id="COG0286">
    <property type="taxonomic scope" value="Bacteria"/>
</dbReference>
<dbReference type="GO" id="GO:0006304">
    <property type="term" value="P:DNA modification"/>
    <property type="evidence" value="ECO:0007669"/>
    <property type="project" value="InterPro"/>
</dbReference>
<dbReference type="InterPro" id="IPR029063">
    <property type="entry name" value="SAM-dependent_MTases_sf"/>
</dbReference>
<dbReference type="InterPro" id="IPR050953">
    <property type="entry name" value="N4_N6_ade-DNA_methylase"/>
</dbReference>